<reference evidence="3" key="1">
    <citation type="submission" date="2023-07" db="EMBL/GenBank/DDBJ databases">
        <title>Whole genome shotgun sequence of Streptomyces achromogenes subsp. rubradiris NBRC 14000.</title>
        <authorList>
            <person name="Komaki H."/>
            <person name="Tamura T."/>
        </authorList>
    </citation>
    <scope>NUCLEOTIDE SEQUENCE [LARGE SCALE GENOMIC DNA]</scope>
    <source>
        <strain evidence="3">NBRC 14000</strain>
    </source>
</reference>
<organism evidence="2 3">
    <name type="scientific">Streptomyces rubradiris</name>
    <name type="common">Streptomyces achromogenes subsp. rubradiris</name>
    <dbReference type="NCBI Taxonomy" id="285531"/>
    <lineage>
        <taxon>Bacteria</taxon>
        <taxon>Bacillati</taxon>
        <taxon>Actinomycetota</taxon>
        <taxon>Actinomycetes</taxon>
        <taxon>Kitasatosporales</taxon>
        <taxon>Streptomycetaceae</taxon>
        <taxon>Streptomyces</taxon>
    </lineage>
</organism>
<keyword evidence="3" id="KW-1185">Reference proteome</keyword>
<protein>
    <submittedName>
        <fullName evidence="2">Uncharacterized protein</fullName>
    </submittedName>
</protein>
<accession>A0ABQ3RD18</accession>
<proteinExistence type="predicted"/>
<feature type="compositionally biased region" description="Basic and acidic residues" evidence="1">
    <location>
        <begin position="53"/>
        <end position="68"/>
    </location>
</feature>
<name>A0ABQ3RD18_STRRR</name>
<comment type="caution">
    <text evidence="2">The sequence shown here is derived from an EMBL/GenBank/DDBJ whole genome shotgun (WGS) entry which is preliminary data.</text>
</comment>
<sequence length="159" mass="16927">MKTEADSRYAVITQVAVDGEACRACCTVGRAGAISDWSMEKTPAPVARTAKVRRVEARGMEKPLRNQGRDQGSGSGKRIREADQGSGSRKRSGKPEGRVPGVRGAGARSYGARPGRGGGGAGRVRPRLSHPALVKWRYASTLAEATLRFNSNPLPGRQQ</sequence>
<feature type="compositionally biased region" description="Low complexity" evidence="1">
    <location>
        <begin position="98"/>
        <end position="113"/>
    </location>
</feature>
<evidence type="ECO:0000256" key="1">
    <source>
        <dbReference type="SAM" id="MobiDB-lite"/>
    </source>
</evidence>
<gene>
    <name evidence="2" type="ORF">Srubr_35960</name>
</gene>
<evidence type="ECO:0000313" key="3">
    <source>
        <dbReference type="Proteomes" id="UP000646738"/>
    </source>
</evidence>
<dbReference type="Proteomes" id="UP000646738">
    <property type="component" value="Unassembled WGS sequence"/>
</dbReference>
<dbReference type="EMBL" id="BNEA01000015">
    <property type="protein sequence ID" value="GHI53750.1"/>
    <property type="molecule type" value="Genomic_DNA"/>
</dbReference>
<evidence type="ECO:0000313" key="2">
    <source>
        <dbReference type="EMBL" id="GHI53750.1"/>
    </source>
</evidence>
<feature type="region of interest" description="Disordered" evidence="1">
    <location>
        <begin position="36"/>
        <end position="130"/>
    </location>
</feature>